<dbReference type="InterPro" id="IPR057207">
    <property type="entry name" value="FBXL15_LRR"/>
</dbReference>
<evidence type="ECO:0000313" key="6">
    <source>
        <dbReference type="Proteomes" id="UP000887013"/>
    </source>
</evidence>
<dbReference type="InterPro" id="IPR006553">
    <property type="entry name" value="Leu-rich_rpt_Cys-con_subtyp"/>
</dbReference>
<name>A0A8X6UKU8_NEPPI</name>
<dbReference type="InterPro" id="IPR001810">
    <property type="entry name" value="F-box_dom"/>
</dbReference>
<dbReference type="AlphaFoldDB" id="A0A8X6UKU8"/>
<dbReference type="Pfam" id="PF00646">
    <property type="entry name" value="F-box"/>
    <property type="match status" value="1"/>
</dbReference>
<evidence type="ECO:0000259" key="3">
    <source>
        <dbReference type="Pfam" id="PF00646"/>
    </source>
</evidence>
<dbReference type="SUPFAM" id="SSF81383">
    <property type="entry name" value="F-box domain"/>
    <property type="match status" value="1"/>
</dbReference>
<dbReference type="InterPro" id="IPR036047">
    <property type="entry name" value="F-box-like_dom_sf"/>
</dbReference>
<sequence length="462" mass="51924">MTAEVSFTKRAAAELSRRFNGLTVRNRGSSANPSTPQSKGVGQLTSWVVEGMKKQQPQEPKGAKAAKETRPPECWLDHKLLEYFFAYFTPIERTKLAQVCRTWRDVLYRPEYWKGIMPVLHCRELRAMSGDLSSTSELRKRVYSSLEKRGFPSLCLFGAGDDDVYDVVSNFPHGYVRQVQWLVLRCCNITDKGHEVLLEFFHEVTRLEMSGCNEVTDAGLWASLHPRLVHLTLSDCINVADESVAAIAQLLPSLQELNLQAYHVTDSALAFFGPQQSGTLRVLRLRSCWELTNHGLLNLVHVLPNLTVLSLSGCSKITDEGVELVAENLRQLRVLDLSWCPRITDVGLESIACDLQVEELALDRCAHITDMGASYLATISSLRVLYLRWCTQLRDVGLGHICKMRNLEILSIAGCPLLTSEGLSNLVQLKNLQELEMTNVAGTSQELFEYLREQLPTCLIIE</sequence>
<feature type="domain" description="F-box" evidence="3">
    <location>
        <begin position="76"/>
        <end position="114"/>
    </location>
</feature>
<keyword evidence="1" id="KW-0833">Ubl conjugation pathway</keyword>
<dbReference type="SUPFAM" id="SSF52047">
    <property type="entry name" value="RNI-like"/>
    <property type="match status" value="1"/>
</dbReference>
<dbReference type="PANTHER" id="PTHR13318:SF193">
    <property type="entry name" value="F-BOX_LRR-REPEAT PROTEIN 16"/>
    <property type="match status" value="1"/>
</dbReference>
<dbReference type="PANTHER" id="PTHR13318">
    <property type="entry name" value="PARTNER OF PAIRED, ISOFORM B-RELATED"/>
    <property type="match status" value="1"/>
</dbReference>
<dbReference type="InterPro" id="IPR001611">
    <property type="entry name" value="Leu-rich_rpt"/>
</dbReference>
<dbReference type="GO" id="GO:0031146">
    <property type="term" value="P:SCF-dependent proteasomal ubiquitin-dependent protein catabolic process"/>
    <property type="evidence" value="ECO:0007669"/>
    <property type="project" value="TreeGrafter"/>
</dbReference>
<feature type="domain" description="F-box/LRR-repeat protein 15-like leucin rich repeat" evidence="4">
    <location>
        <begin position="228"/>
        <end position="300"/>
    </location>
</feature>
<proteinExistence type="predicted"/>
<gene>
    <name evidence="5" type="primary">FBXL16</name>
    <name evidence="5" type="ORF">NPIL_88661</name>
</gene>
<evidence type="ECO:0000256" key="1">
    <source>
        <dbReference type="ARBA" id="ARBA00022786"/>
    </source>
</evidence>
<keyword evidence="6" id="KW-1185">Reference proteome</keyword>
<dbReference type="SMART" id="SM00367">
    <property type="entry name" value="LRR_CC"/>
    <property type="match status" value="6"/>
</dbReference>
<dbReference type="EMBL" id="BMAW01081477">
    <property type="protein sequence ID" value="GFU24707.1"/>
    <property type="molecule type" value="Genomic_DNA"/>
</dbReference>
<feature type="region of interest" description="Disordered" evidence="2">
    <location>
        <begin position="23"/>
        <end position="42"/>
    </location>
</feature>
<feature type="domain" description="F-box/LRR-repeat protein 15-like leucin rich repeat" evidence="4">
    <location>
        <begin position="305"/>
        <end position="375"/>
    </location>
</feature>
<dbReference type="CDD" id="cd22127">
    <property type="entry name" value="F-box_FBXL16"/>
    <property type="match status" value="1"/>
</dbReference>
<dbReference type="Proteomes" id="UP000887013">
    <property type="component" value="Unassembled WGS sequence"/>
</dbReference>
<protein>
    <recommendedName>
        <fullName evidence="7">F-box/LRR-repeat protein 16</fullName>
    </recommendedName>
</protein>
<evidence type="ECO:0000259" key="4">
    <source>
        <dbReference type="Pfam" id="PF25372"/>
    </source>
</evidence>
<dbReference type="Gene3D" id="3.80.10.10">
    <property type="entry name" value="Ribonuclease Inhibitor"/>
    <property type="match status" value="2"/>
</dbReference>
<evidence type="ECO:0000313" key="5">
    <source>
        <dbReference type="EMBL" id="GFU24707.1"/>
    </source>
</evidence>
<dbReference type="GO" id="GO:0019005">
    <property type="term" value="C:SCF ubiquitin ligase complex"/>
    <property type="evidence" value="ECO:0007669"/>
    <property type="project" value="TreeGrafter"/>
</dbReference>
<dbReference type="OrthoDB" id="10044893at2759"/>
<dbReference type="SMART" id="SM00368">
    <property type="entry name" value="LRR_RI"/>
    <property type="match status" value="3"/>
</dbReference>
<dbReference type="Pfam" id="PF13516">
    <property type="entry name" value="LRR_6"/>
    <property type="match status" value="1"/>
</dbReference>
<dbReference type="InterPro" id="IPR032675">
    <property type="entry name" value="LRR_dom_sf"/>
</dbReference>
<reference evidence="5" key="1">
    <citation type="submission" date="2020-08" db="EMBL/GenBank/DDBJ databases">
        <title>Multicomponent nature underlies the extraordinary mechanical properties of spider dragline silk.</title>
        <authorList>
            <person name="Kono N."/>
            <person name="Nakamura H."/>
            <person name="Mori M."/>
            <person name="Yoshida Y."/>
            <person name="Ohtoshi R."/>
            <person name="Malay A.D."/>
            <person name="Moran D.A.P."/>
            <person name="Tomita M."/>
            <person name="Numata K."/>
            <person name="Arakawa K."/>
        </authorList>
    </citation>
    <scope>NUCLEOTIDE SEQUENCE</scope>
</reference>
<feature type="compositionally biased region" description="Polar residues" evidence="2">
    <location>
        <begin position="26"/>
        <end position="42"/>
    </location>
</feature>
<evidence type="ECO:0008006" key="7">
    <source>
        <dbReference type="Google" id="ProtNLM"/>
    </source>
</evidence>
<evidence type="ECO:0000256" key="2">
    <source>
        <dbReference type="SAM" id="MobiDB-lite"/>
    </source>
</evidence>
<comment type="caution">
    <text evidence="5">The sequence shown here is derived from an EMBL/GenBank/DDBJ whole genome shotgun (WGS) entry which is preliminary data.</text>
</comment>
<organism evidence="5 6">
    <name type="scientific">Nephila pilipes</name>
    <name type="common">Giant wood spider</name>
    <name type="synonym">Nephila maculata</name>
    <dbReference type="NCBI Taxonomy" id="299642"/>
    <lineage>
        <taxon>Eukaryota</taxon>
        <taxon>Metazoa</taxon>
        <taxon>Ecdysozoa</taxon>
        <taxon>Arthropoda</taxon>
        <taxon>Chelicerata</taxon>
        <taxon>Arachnida</taxon>
        <taxon>Araneae</taxon>
        <taxon>Araneomorphae</taxon>
        <taxon>Entelegynae</taxon>
        <taxon>Araneoidea</taxon>
        <taxon>Nephilidae</taxon>
        <taxon>Nephila</taxon>
    </lineage>
</organism>
<dbReference type="Pfam" id="PF25372">
    <property type="entry name" value="DUF7885"/>
    <property type="match status" value="2"/>
</dbReference>
<accession>A0A8X6UKU8</accession>